<dbReference type="InterPro" id="IPR000597">
    <property type="entry name" value="Ribosomal_uL3"/>
</dbReference>
<evidence type="ECO:0000256" key="2">
    <source>
        <dbReference type="ARBA" id="ARBA00006540"/>
    </source>
</evidence>
<dbReference type="InterPro" id="IPR009000">
    <property type="entry name" value="Transl_B-barrel_sf"/>
</dbReference>
<dbReference type="Gene3D" id="2.40.30.10">
    <property type="entry name" value="Translation factors"/>
    <property type="match status" value="2"/>
</dbReference>
<gene>
    <name evidence="9" type="ORF">IWQ62_006081</name>
</gene>
<dbReference type="InterPro" id="IPR019927">
    <property type="entry name" value="Ribosomal_uL3_bac/org-type"/>
</dbReference>
<dbReference type="InterPro" id="IPR019926">
    <property type="entry name" value="Ribosomal_uL3_CS"/>
</dbReference>
<evidence type="ECO:0000256" key="8">
    <source>
        <dbReference type="RuleBase" id="RU003905"/>
    </source>
</evidence>
<keyword evidence="5" id="KW-0496">Mitochondrion</keyword>
<dbReference type="PROSITE" id="PS00474">
    <property type="entry name" value="RIBOSOMAL_L3"/>
    <property type="match status" value="1"/>
</dbReference>
<comment type="similarity">
    <text evidence="2 8">Belongs to the universal ribosomal protein uL3 family.</text>
</comment>
<proteinExistence type="inferred from homology"/>
<dbReference type="Proteomes" id="UP001150925">
    <property type="component" value="Unassembled WGS sequence"/>
</dbReference>
<comment type="caution">
    <text evidence="9">The sequence shown here is derived from an EMBL/GenBank/DDBJ whole genome shotgun (WGS) entry which is preliminary data.</text>
</comment>
<evidence type="ECO:0000313" key="10">
    <source>
        <dbReference type="Proteomes" id="UP001150925"/>
    </source>
</evidence>
<name>A0A9W8AJ53_9FUNG</name>
<accession>A0A9W8AJ53</accession>
<evidence type="ECO:0000313" key="9">
    <source>
        <dbReference type="EMBL" id="KAJ1953064.1"/>
    </source>
</evidence>
<protein>
    <recommendedName>
        <fullName evidence="7">Large ribosomal subunit protein uL3m</fullName>
    </recommendedName>
</protein>
<evidence type="ECO:0000256" key="5">
    <source>
        <dbReference type="ARBA" id="ARBA00023128"/>
    </source>
</evidence>
<dbReference type="PANTHER" id="PTHR11229:SF8">
    <property type="entry name" value="LARGE RIBOSOMAL SUBUNIT PROTEIN UL3M"/>
    <property type="match status" value="1"/>
</dbReference>
<dbReference type="SUPFAM" id="SSF50447">
    <property type="entry name" value="Translation proteins"/>
    <property type="match status" value="1"/>
</dbReference>
<organism evidence="9 10">
    <name type="scientific">Dispira parvispora</name>
    <dbReference type="NCBI Taxonomy" id="1520584"/>
    <lineage>
        <taxon>Eukaryota</taxon>
        <taxon>Fungi</taxon>
        <taxon>Fungi incertae sedis</taxon>
        <taxon>Zoopagomycota</taxon>
        <taxon>Kickxellomycotina</taxon>
        <taxon>Dimargaritomycetes</taxon>
        <taxon>Dimargaritales</taxon>
        <taxon>Dimargaritaceae</taxon>
        <taxon>Dispira</taxon>
    </lineage>
</organism>
<dbReference type="GO" id="GO:0006412">
    <property type="term" value="P:translation"/>
    <property type="evidence" value="ECO:0007669"/>
    <property type="project" value="InterPro"/>
</dbReference>
<dbReference type="OrthoDB" id="274683at2759"/>
<evidence type="ECO:0000256" key="6">
    <source>
        <dbReference type="ARBA" id="ARBA00023274"/>
    </source>
</evidence>
<evidence type="ECO:0000256" key="1">
    <source>
        <dbReference type="ARBA" id="ARBA00004173"/>
    </source>
</evidence>
<dbReference type="FunFam" id="2.40.30.10:FF:000004">
    <property type="entry name" value="50S ribosomal protein L3"/>
    <property type="match status" value="1"/>
</dbReference>
<evidence type="ECO:0000256" key="4">
    <source>
        <dbReference type="ARBA" id="ARBA00022980"/>
    </source>
</evidence>
<dbReference type="Pfam" id="PF00297">
    <property type="entry name" value="Ribosomal_L3"/>
    <property type="match status" value="1"/>
</dbReference>
<dbReference type="NCBIfam" id="TIGR03625">
    <property type="entry name" value="L3_bact"/>
    <property type="match status" value="1"/>
</dbReference>
<comment type="subcellular location">
    <subcellularLocation>
        <location evidence="1">Mitochondrion</location>
    </subcellularLocation>
</comment>
<evidence type="ECO:0000256" key="3">
    <source>
        <dbReference type="ARBA" id="ARBA00022946"/>
    </source>
</evidence>
<dbReference type="GO" id="GO:0003735">
    <property type="term" value="F:structural constituent of ribosome"/>
    <property type="evidence" value="ECO:0007669"/>
    <property type="project" value="InterPro"/>
</dbReference>
<keyword evidence="6 8" id="KW-0687">Ribonucleoprotein</keyword>
<dbReference type="HAMAP" id="MF_01325_B">
    <property type="entry name" value="Ribosomal_uL3_B"/>
    <property type="match status" value="1"/>
</dbReference>
<keyword evidence="3" id="KW-0809">Transit peptide</keyword>
<keyword evidence="10" id="KW-1185">Reference proteome</keyword>
<reference evidence="9" key="1">
    <citation type="submission" date="2022-07" db="EMBL/GenBank/DDBJ databases">
        <title>Phylogenomic reconstructions and comparative analyses of Kickxellomycotina fungi.</title>
        <authorList>
            <person name="Reynolds N.K."/>
            <person name="Stajich J.E."/>
            <person name="Barry K."/>
            <person name="Grigoriev I.V."/>
            <person name="Crous P."/>
            <person name="Smith M.E."/>
        </authorList>
    </citation>
    <scope>NUCLEOTIDE SEQUENCE</scope>
    <source>
        <strain evidence="9">RSA 1196</strain>
    </source>
</reference>
<dbReference type="PANTHER" id="PTHR11229">
    <property type="entry name" value="50S RIBOSOMAL PROTEIN L3"/>
    <property type="match status" value="1"/>
</dbReference>
<evidence type="ECO:0000256" key="7">
    <source>
        <dbReference type="ARBA" id="ARBA00035209"/>
    </source>
</evidence>
<dbReference type="EMBL" id="JANBPY010002987">
    <property type="protein sequence ID" value="KAJ1953064.1"/>
    <property type="molecule type" value="Genomic_DNA"/>
</dbReference>
<keyword evidence="4 8" id="KW-0689">Ribosomal protein</keyword>
<dbReference type="AlphaFoldDB" id="A0A9W8AJ53"/>
<dbReference type="GO" id="GO:0005762">
    <property type="term" value="C:mitochondrial large ribosomal subunit"/>
    <property type="evidence" value="ECO:0007669"/>
    <property type="project" value="TreeGrafter"/>
</dbReference>
<sequence length="343" mass="37780">MLHIAKIASPRVSLGAGLRSLTTSSALFRSERLPYNQLQPPISPYKYIKTPNPLTRVEHIDPAQRTAHLAKLSSPVHLESRDWTPDSIRCGLIAIKMGMTGMWNEWGVRVPVTILKFQDVQVVHVIPPVQPDTPYRLQVGCVDVDVSKVTRPLMGHYASAGIQPKAQLFEFPVTENALLPVGTVLTAGHFVPGQFVDATGISRGKGFQGVMKRWGFKGGPASHGSSLFHRGAGSTGQNSRPSKVFKGKKMAGNMGNERKTQQNLQVMKVDLDLNCIWVRGAVPGPEKSFIRVRDSVRKYGARKFPKEALPPPFPTFIADPNVEYPSEMIALVVRKDPYEINAS</sequence>